<reference evidence="1" key="2">
    <citation type="submission" date="2018-10" db="EMBL/GenBank/DDBJ databases">
        <title>Effector identification in a new, highly contiguous assembly of the strawberry crown rot pathogen Phytophthora cactorum.</title>
        <authorList>
            <person name="Armitage A.D."/>
            <person name="Nellist C.F."/>
            <person name="Bates H."/>
            <person name="Vickerstaff R.J."/>
            <person name="Harrison R.J."/>
        </authorList>
    </citation>
    <scope>NUCLEOTIDE SEQUENCE</scope>
    <source>
        <strain evidence="1">P415</strain>
    </source>
</reference>
<dbReference type="VEuPathDB" id="FungiDB:PC110_g13517"/>
<proteinExistence type="predicted"/>
<dbReference type="EMBL" id="MJFZ01000387">
    <property type="protein sequence ID" value="RAW30133.1"/>
    <property type="molecule type" value="Genomic_DNA"/>
</dbReference>
<dbReference type="Proteomes" id="UP000251314">
    <property type="component" value="Unassembled WGS sequence"/>
</dbReference>
<evidence type="ECO:0000313" key="2">
    <source>
        <dbReference type="EMBL" id="RAW30133.1"/>
    </source>
</evidence>
<dbReference type="EMBL" id="RCML01000312">
    <property type="protein sequence ID" value="KAG2981281.1"/>
    <property type="molecule type" value="Genomic_DNA"/>
</dbReference>
<reference evidence="2 3" key="1">
    <citation type="submission" date="2018-01" db="EMBL/GenBank/DDBJ databases">
        <title>Draft genome of the strawberry crown rot pathogen Phytophthora cactorum.</title>
        <authorList>
            <person name="Armitage A.D."/>
            <person name="Lysoe E."/>
            <person name="Nellist C.F."/>
            <person name="Harrison R.J."/>
            <person name="Brurberg M.B."/>
        </authorList>
    </citation>
    <scope>NUCLEOTIDE SEQUENCE [LARGE SCALE GENOMIC DNA]</scope>
    <source>
        <strain evidence="2 3">10300</strain>
    </source>
</reference>
<evidence type="ECO:0000313" key="1">
    <source>
        <dbReference type="EMBL" id="KAG2981281.1"/>
    </source>
</evidence>
<dbReference type="AlphaFoldDB" id="A0A329RZL6"/>
<evidence type="ECO:0000313" key="3">
    <source>
        <dbReference type="Proteomes" id="UP000251314"/>
    </source>
</evidence>
<keyword evidence="3" id="KW-1185">Reference proteome</keyword>
<protein>
    <submittedName>
        <fullName evidence="2">Uncharacterized protein</fullName>
    </submittedName>
</protein>
<name>A0A329RZL6_9STRA</name>
<gene>
    <name evidence="2" type="ORF">PC110_g13517</name>
    <name evidence="1" type="ORF">PC118_g10700</name>
</gene>
<sequence length="159" mass="17662">MSHTNDMASGYADERDGLQVYWDGVEHDEVITATAFEEKFQRKDLATPAYIIERESWLAKYSGPRVWESPELGEHATGMKPVVTGNGNVSETGSKPSIAVETYTTMATRIGVGMVSECDTERDVEAVAVVVRARENLVSEEERLRNDYTDINCDGPELI</sequence>
<organism evidence="2 3">
    <name type="scientific">Phytophthora cactorum</name>
    <dbReference type="NCBI Taxonomy" id="29920"/>
    <lineage>
        <taxon>Eukaryota</taxon>
        <taxon>Sar</taxon>
        <taxon>Stramenopiles</taxon>
        <taxon>Oomycota</taxon>
        <taxon>Peronosporomycetes</taxon>
        <taxon>Peronosporales</taxon>
        <taxon>Peronosporaceae</taxon>
        <taxon>Phytophthora</taxon>
    </lineage>
</organism>
<comment type="caution">
    <text evidence="2">The sequence shown here is derived from an EMBL/GenBank/DDBJ whole genome shotgun (WGS) entry which is preliminary data.</text>
</comment>
<accession>A0A329RZL6</accession>
<dbReference type="Proteomes" id="UP000697107">
    <property type="component" value="Unassembled WGS sequence"/>
</dbReference>
<dbReference type="OrthoDB" id="10283133at2759"/>